<organism evidence="4 5">
    <name type="scientific">Lacimicrobium alkaliphilum</name>
    <dbReference type="NCBI Taxonomy" id="1526571"/>
    <lineage>
        <taxon>Bacteria</taxon>
        <taxon>Pseudomonadati</taxon>
        <taxon>Pseudomonadota</taxon>
        <taxon>Gammaproteobacteria</taxon>
        <taxon>Alteromonadales</taxon>
        <taxon>Alteromonadaceae</taxon>
        <taxon>Lacimicrobium</taxon>
    </lineage>
</organism>
<sequence length="332" mass="38777">MKTLIFRLGKILGLFYLARKLTADKTRILCYHGISVDDEHQFRPGLFMRESTFSRRMQLLKKWNFACINLDDYVSQREQGQVQKNAMIITIDDGWEAILEGMWPEIKACQFKATLYLSSYFIQHRRPVFKVAVFYLFWKHKKPFKPAQDSCLEENRGQELNAENLLELVKQLGSEYEQSVLKELCTYFGESTEAWQQSGKFMFLSPEQVTELHKQGLAIELHTHKHRFSEVGLEEARQELERNRQAIVDMTGKQPSHFCYPRGEFREEQLKVLSDMGIQSATTTDSELCPAEHHVYKLPRIMDNDNISELEFEAEISGFMTLLRKIGSRGRS</sequence>
<dbReference type="InterPro" id="IPR002509">
    <property type="entry name" value="NODB_dom"/>
</dbReference>
<comment type="caution">
    <text evidence="4">The sequence shown here is derived from an EMBL/GenBank/DDBJ whole genome shotgun (WGS) entry which is preliminary data.</text>
</comment>
<keyword evidence="2" id="KW-0732">Signal</keyword>
<dbReference type="EMBL" id="BMGJ01000010">
    <property type="protein sequence ID" value="GGD68975.1"/>
    <property type="molecule type" value="Genomic_DNA"/>
</dbReference>
<proteinExistence type="predicted"/>
<accession>A0ABQ1RFZ0</accession>
<name>A0ABQ1RFZ0_9ALTE</name>
<comment type="subcellular location">
    <subcellularLocation>
        <location evidence="1">Secreted</location>
    </subcellularLocation>
</comment>
<evidence type="ECO:0000256" key="2">
    <source>
        <dbReference type="ARBA" id="ARBA00022729"/>
    </source>
</evidence>
<reference evidence="5" key="1">
    <citation type="journal article" date="2019" name="Int. J. Syst. Evol. Microbiol.">
        <title>The Global Catalogue of Microorganisms (GCM) 10K type strain sequencing project: providing services to taxonomists for standard genome sequencing and annotation.</title>
        <authorList>
            <consortium name="The Broad Institute Genomics Platform"/>
            <consortium name="The Broad Institute Genome Sequencing Center for Infectious Disease"/>
            <person name="Wu L."/>
            <person name="Ma J."/>
        </authorList>
    </citation>
    <scope>NUCLEOTIDE SEQUENCE [LARGE SCALE GENOMIC DNA]</scope>
    <source>
        <strain evidence="5">CGMCC 1.12923</strain>
    </source>
</reference>
<dbReference type="PROSITE" id="PS51677">
    <property type="entry name" value="NODB"/>
    <property type="match status" value="1"/>
</dbReference>
<gene>
    <name evidence="4" type="ORF">GCM10011357_25050</name>
</gene>
<dbReference type="Proteomes" id="UP000614272">
    <property type="component" value="Unassembled WGS sequence"/>
</dbReference>
<dbReference type="PANTHER" id="PTHR34216:SF3">
    <property type="entry name" value="POLY-BETA-1,6-N-ACETYL-D-GLUCOSAMINE N-DEACETYLASE"/>
    <property type="match status" value="1"/>
</dbReference>
<dbReference type="Pfam" id="PF01522">
    <property type="entry name" value="Polysacc_deac_1"/>
    <property type="match status" value="1"/>
</dbReference>
<keyword evidence="5" id="KW-1185">Reference proteome</keyword>
<protein>
    <recommendedName>
        <fullName evidence="3">NodB homology domain-containing protein</fullName>
    </recommendedName>
</protein>
<evidence type="ECO:0000313" key="5">
    <source>
        <dbReference type="Proteomes" id="UP000614272"/>
    </source>
</evidence>
<dbReference type="SUPFAM" id="SSF88713">
    <property type="entry name" value="Glycoside hydrolase/deacetylase"/>
    <property type="match status" value="1"/>
</dbReference>
<feature type="domain" description="NodB homology" evidence="3">
    <location>
        <begin position="85"/>
        <end position="332"/>
    </location>
</feature>
<dbReference type="InterPro" id="IPR011330">
    <property type="entry name" value="Glyco_hydro/deAcase_b/a-brl"/>
</dbReference>
<evidence type="ECO:0000259" key="3">
    <source>
        <dbReference type="PROSITE" id="PS51677"/>
    </source>
</evidence>
<evidence type="ECO:0000313" key="4">
    <source>
        <dbReference type="EMBL" id="GGD68975.1"/>
    </source>
</evidence>
<dbReference type="CDD" id="cd10918">
    <property type="entry name" value="CE4_NodB_like_5s_6s"/>
    <property type="match status" value="1"/>
</dbReference>
<dbReference type="PANTHER" id="PTHR34216">
    <property type="match status" value="1"/>
</dbReference>
<dbReference type="Gene3D" id="3.20.20.370">
    <property type="entry name" value="Glycoside hydrolase/deacetylase"/>
    <property type="match status" value="1"/>
</dbReference>
<dbReference type="InterPro" id="IPR051398">
    <property type="entry name" value="Polysacch_Deacetylase"/>
</dbReference>
<evidence type="ECO:0000256" key="1">
    <source>
        <dbReference type="ARBA" id="ARBA00004613"/>
    </source>
</evidence>
<dbReference type="RefSeq" id="WP_099035173.1">
    <property type="nucleotide sequence ID" value="NZ_BMGJ01000010.1"/>
</dbReference>